<comment type="caution">
    <text evidence="2">The sequence shown here is derived from an EMBL/GenBank/DDBJ whole genome shotgun (WGS) entry which is preliminary data.</text>
</comment>
<organism evidence="2 3">
    <name type="scientific">Cardiocondyla obscurior</name>
    <dbReference type="NCBI Taxonomy" id="286306"/>
    <lineage>
        <taxon>Eukaryota</taxon>
        <taxon>Metazoa</taxon>
        <taxon>Ecdysozoa</taxon>
        <taxon>Arthropoda</taxon>
        <taxon>Hexapoda</taxon>
        <taxon>Insecta</taxon>
        <taxon>Pterygota</taxon>
        <taxon>Neoptera</taxon>
        <taxon>Endopterygota</taxon>
        <taxon>Hymenoptera</taxon>
        <taxon>Apocrita</taxon>
        <taxon>Aculeata</taxon>
        <taxon>Formicoidea</taxon>
        <taxon>Formicidae</taxon>
        <taxon>Myrmicinae</taxon>
        <taxon>Cardiocondyla</taxon>
    </lineage>
</organism>
<keyword evidence="3" id="KW-1185">Reference proteome</keyword>
<keyword evidence="1" id="KW-1133">Transmembrane helix</keyword>
<reference evidence="2 3" key="1">
    <citation type="submission" date="2023-03" db="EMBL/GenBank/DDBJ databases">
        <title>High recombination rates correlate with genetic variation in Cardiocondyla obscurior ants.</title>
        <authorList>
            <person name="Errbii M."/>
        </authorList>
    </citation>
    <scope>NUCLEOTIDE SEQUENCE [LARGE SCALE GENOMIC DNA]</scope>
    <source>
        <strain evidence="2">Alpha-2009</strain>
        <tissue evidence="2">Whole body</tissue>
    </source>
</reference>
<dbReference type="AlphaFoldDB" id="A0AAW2F153"/>
<protein>
    <submittedName>
        <fullName evidence="2">Uncharacterized protein</fullName>
    </submittedName>
</protein>
<evidence type="ECO:0000256" key="1">
    <source>
        <dbReference type="SAM" id="Phobius"/>
    </source>
</evidence>
<accession>A0AAW2F153</accession>
<keyword evidence="1" id="KW-0472">Membrane</keyword>
<feature type="transmembrane region" description="Helical" evidence="1">
    <location>
        <begin position="47"/>
        <end position="67"/>
    </location>
</feature>
<dbReference type="Proteomes" id="UP001430953">
    <property type="component" value="Unassembled WGS sequence"/>
</dbReference>
<keyword evidence="1" id="KW-0812">Transmembrane</keyword>
<name>A0AAW2F153_9HYME</name>
<gene>
    <name evidence="2" type="ORF">PUN28_015186</name>
</gene>
<evidence type="ECO:0000313" key="3">
    <source>
        <dbReference type="Proteomes" id="UP001430953"/>
    </source>
</evidence>
<sequence>MQITHSIMIASAWKEPVPGWTILKNKLQSFILEASKRVRRLPAAKQLIYDYIPVDIVIVFFLFIFFVY</sequence>
<proteinExistence type="predicted"/>
<dbReference type="EMBL" id="JADYXP020000016">
    <property type="protein sequence ID" value="KAL0108464.1"/>
    <property type="molecule type" value="Genomic_DNA"/>
</dbReference>
<evidence type="ECO:0000313" key="2">
    <source>
        <dbReference type="EMBL" id="KAL0108464.1"/>
    </source>
</evidence>